<comment type="caution">
    <text evidence="3">The sequence shown here is derived from an EMBL/GenBank/DDBJ whole genome shotgun (WGS) entry which is preliminary data.</text>
</comment>
<gene>
    <name evidence="3" type="ORF">KP79_PYT19851</name>
</gene>
<organism evidence="3 4">
    <name type="scientific">Mizuhopecten yessoensis</name>
    <name type="common">Japanese scallop</name>
    <name type="synonym">Patinopecten yessoensis</name>
    <dbReference type="NCBI Taxonomy" id="6573"/>
    <lineage>
        <taxon>Eukaryota</taxon>
        <taxon>Metazoa</taxon>
        <taxon>Spiralia</taxon>
        <taxon>Lophotrochozoa</taxon>
        <taxon>Mollusca</taxon>
        <taxon>Bivalvia</taxon>
        <taxon>Autobranchia</taxon>
        <taxon>Pteriomorphia</taxon>
        <taxon>Pectinida</taxon>
        <taxon>Pectinoidea</taxon>
        <taxon>Pectinidae</taxon>
        <taxon>Mizuhopecten</taxon>
    </lineage>
</organism>
<comment type="similarity">
    <text evidence="1">Belongs to the LDH2/MDH2 oxidoreductase family.</text>
</comment>
<dbReference type="Proteomes" id="UP000242188">
    <property type="component" value="Unassembled WGS sequence"/>
</dbReference>
<dbReference type="InterPro" id="IPR043143">
    <property type="entry name" value="Mal/L-sulf/L-lact_DH-like_NADP"/>
</dbReference>
<dbReference type="PANTHER" id="PTHR11091">
    <property type="entry name" value="OXIDOREDUCTASE-RELATED"/>
    <property type="match status" value="1"/>
</dbReference>
<dbReference type="STRING" id="6573.A0A210PSJ0"/>
<dbReference type="SUPFAM" id="SSF89733">
    <property type="entry name" value="L-sulfolactate dehydrogenase-like"/>
    <property type="match status" value="1"/>
</dbReference>
<dbReference type="InterPro" id="IPR036111">
    <property type="entry name" value="Mal/L-sulfo/L-lacto_DH-like_sf"/>
</dbReference>
<reference evidence="3 4" key="1">
    <citation type="journal article" date="2017" name="Nat. Ecol. Evol.">
        <title>Scallop genome provides insights into evolution of bilaterian karyotype and development.</title>
        <authorList>
            <person name="Wang S."/>
            <person name="Zhang J."/>
            <person name="Jiao W."/>
            <person name="Li J."/>
            <person name="Xun X."/>
            <person name="Sun Y."/>
            <person name="Guo X."/>
            <person name="Huan P."/>
            <person name="Dong B."/>
            <person name="Zhang L."/>
            <person name="Hu X."/>
            <person name="Sun X."/>
            <person name="Wang J."/>
            <person name="Zhao C."/>
            <person name="Wang Y."/>
            <person name="Wang D."/>
            <person name="Huang X."/>
            <person name="Wang R."/>
            <person name="Lv J."/>
            <person name="Li Y."/>
            <person name="Zhang Z."/>
            <person name="Liu B."/>
            <person name="Lu W."/>
            <person name="Hui Y."/>
            <person name="Liang J."/>
            <person name="Zhou Z."/>
            <person name="Hou R."/>
            <person name="Li X."/>
            <person name="Liu Y."/>
            <person name="Li H."/>
            <person name="Ning X."/>
            <person name="Lin Y."/>
            <person name="Zhao L."/>
            <person name="Xing Q."/>
            <person name="Dou J."/>
            <person name="Li Y."/>
            <person name="Mao J."/>
            <person name="Guo H."/>
            <person name="Dou H."/>
            <person name="Li T."/>
            <person name="Mu C."/>
            <person name="Jiang W."/>
            <person name="Fu Q."/>
            <person name="Fu X."/>
            <person name="Miao Y."/>
            <person name="Liu J."/>
            <person name="Yu Q."/>
            <person name="Li R."/>
            <person name="Liao H."/>
            <person name="Li X."/>
            <person name="Kong Y."/>
            <person name="Jiang Z."/>
            <person name="Chourrout D."/>
            <person name="Li R."/>
            <person name="Bao Z."/>
        </authorList>
    </citation>
    <scope>NUCLEOTIDE SEQUENCE [LARGE SCALE GENOMIC DNA]</scope>
    <source>
        <strain evidence="3 4">PY_sf001</strain>
    </source>
</reference>
<proteinExistence type="inferred from homology"/>
<dbReference type="OrthoDB" id="7881616at2759"/>
<keyword evidence="2" id="KW-0560">Oxidoreductase</keyword>
<dbReference type="AlphaFoldDB" id="A0A210PSJ0"/>
<dbReference type="PANTHER" id="PTHR11091:SF0">
    <property type="entry name" value="MALATE DEHYDROGENASE"/>
    <property type="match status" value="1"/>
</dbReference>
<dbReference type="Gene3D" id="3.30.1370.60">
    <property type="entry name" value="Hypothetical oxidoreductase yiak, domain 2"/>
    <property type="match status" value="1"/>
</dbReference>
<evidence type="ECO:0000313" key="4">
    <source>
        <dbReference type="Proteomes" id="UP000242188"/>
    </source>
</evidence>
<keyword evidence="4" id="KW-1185">Reference proteome</keyword>
<evidence type="ECO:0000256" key="1">
    <source>
        <dbReference type="ARBA" id="ARBA00006056"/>
    </source>
</evidence>
<accession>A0A210PSJ0</accession>
<sequence>MRTGLTMITPCVRTLLTLHGWPGLIRRGTTPVPTIRKMTSQGQGVVSREELHSYVVRCMEAVGTKRGHAEALADLLVSADYRGHYSHGLNRLDMYVNEVKAGMTSSGQDNEPTVVKETVASALVDGNNVLGPVVGKFCMDLALKKAKEAGIGWVSARGSNHFGIAGWYTIRAMEQGMLGMAFTNTSPLMVPTRAKEPTLGTNPISLAAPGNDGDGMVLDMATTSVALGKIELQERKGEPMPSGWAIDGTGKETHDPSQYAGLLPLGGTEQSSGYKGYGLAMLVEVFCGILSGAAFGPNVRSWKEFNRKANLGQCFIAIDPQAFADGFPQRMSSLIDHCRGLDTAEGETEVLVPGDPERKHMQECDGLGGIPYHPNQIKFANELADRLGVKAFEVKHNGQ</sequence>
<evidence type="ECO:0000256" key="2">
    <source>
        <dbReference type="ARBA" id="ARBA00023002"/>
    </source>
</evidence>
<dbReference type="InterPro" id="IPR043144">
    <property type="entry name" value="Mal/L-sulf/L-lact_DH-like_ah"/>
</dbReference>
<dbReference type="EMBL" id="NEDP02005525">
    <property type="protein sequence ID" value="OWF39451.1"/>
    <property type="molecule type" value="Genomic_DNA"/>
</dbReference>
<dbReference type="InterPro" id="IPR003767">
    <property type="entry name" value="Malate/L-lactate_DH-like"/>
</dbReference>
<dbReference type="GO" id="GO:0016491">
    <property type="term" value="F:oxidoreductase activity"/>
    <property type="evidence" value="ECO:0007669"/>
    <property type="project" value="UniProtKB-KW"/>
</dbReference>
<dbReference type="Gene3D" id="1.10.1530.10">
    <property type="match status" value="1"/>
</dbReference>
<name>A0A210PSJ0_MIZYE</name>
<dbReference type="Pfam" id="PF02615">
    <property type="entry name" value="Ldh_2"/>
    <property type="match status" value="1"/>
</dbReference>
<protein>
    <submittedName>
        <fullName evidence="3">Malate dehydrogenase</fullName>
    </submittedName>
</protein>
<evidence type="ECO:0000313" key="3">
    <source>
        <dbReference type="EMBL" id="OWF39451.1"/>
    </source>
</evidence>